<protein>
    <recommendedName>
        <fullName evidence="12">Tetratricopeptide repeat protein 21B</fullName>
    </recommendedName>
</protein>
<feature type="domain" description="Tetratricopeptide repeat protein 21A/21B fourth ARM" evidence="9">
    <location>
        <begin position="784"/>
        <end position="951"/>
    </location>
</feature>
<dbReference type="Pfam" id="PF25064">
    <property type="entry name" value="ARM_TT21_5th"/>
    <property type="match status" value="1"/>
</dbReference>
<dbReference type="InterPro" id="IPR056832">
    <property type="entry name" value="ARM_TT21_2nd"/>
</dbReference>
<dbReference type="PANTHER" id="PTHR14699:SF0">
    <property type="entry name" value="TETRATRICOPEPTIDE REPEAT PROTEIN 21 HOMOLOG"/>
    <property type="match status" value="1"/>
</dbReference>
<feature type="repeat" description="TPR" evidence="4">
    <location>
        <begin position="747"/>
        <end position="780"/>
    </location>
</feature>
<dbReference type="GO" id="GO:0005929">
    <property type="term" value="C:cilium"/>
    <property type="evidence" value="ECO:0007669"/>
    <property type="project" value="GOC"/>
</dbReference>
<keyword evidence="11" id="KW-1185">Reference proteome</keyword>
<dbReference type="InterPro" id="IPR056835">
    <property type="entry name" value="ARM_TT21_5th"/>
</dbReference>
<dbReference type="InterPro" id="IPR056833">
    <property type="entry name" value="ARM_TT21_N"/>
</dbReference>
<evidence type="ECO:0000259" key="5">
    <source>
        <dbReference type="Pfam" id="PF25060"/>
    </source>
</evidence>
<dbReference type="PROSITE" id="PS50005">
    <property type="entry name" value="TPR"/>
    <property type="match status" value="1"/>
</dbReference>
<reference evidence="11" key="1">
    <citation type="journal article" date="2017" name="Cell">
        <title>Insights into land plant evolution garnered from the Marchantia polymorpha genome.</title>
        <authorList>
            <person name="Bowman J.L."/>
            <person name="Kohchi T."/>
            <person name="Yamato K.T."/>
            <person name="Jenkins J."/>
            <person name="Shu S."/>
            <person name="Ishizaki K."/>
            <person name="Yamaoka S."/>
            <person name="Nishihama R."/>
            <person name="Nakamura Y."/>
            <person name="Berger F."/>
            <person name="Adam C."/>
            <person name="Aki S.S."/>
            <person name="Althoff F."/>
            <person name="Araki T."/>
            <person name="Arteaga-Vazquez M.A."/>
            <person name="Balasubrmanian S."/>
            <person name="Barry K."/>
            <person name="Bauer D."/>
            <person name="Boehm C.R."/>
            <person name="Briginshaw L."/>
            <person name="Caballero-Perez J."/>
            <person name="Catarino B."/>
            <person name="Chen F."/>
            <person name="Chiyoda S."/>
            <person name="Chovatia M."/>
            <person name="Davies K.M."/>
            <person name="Delmans M."/>
            <person name="Demura T."/>
            <person name="Dierschke T."/>
            <person name="Dolan L."/>
            <person name="Dorantes-Acosta A.E."/>
            <person name="Eklund D.M."/>
            <person name="Florent S.N."/>
            <person name="Flores-Sandoval E."/>
            <person name="Fujiyama A."/>
            <person name="Fukuzawa H."/>
            <person name="Galik B."/>
            <person name="Grimanelli D."/>
            <person name="Grimwood J."/>
            <person name="Grossniklaus U."/>
            <person name="Hamada T."/>
            <person name="Haseloff J."/>
            <person name="Hetherington A.J."/>
            <person name="Higo A."/>
            <person name="Hirakawa Y."/>
            <person name="Hundley H.N."/>
            <person name="Ikeda Y."/>
            <person name="Inoue K."/>
            <person name="Inoue S.I."/>
            <person name="Ishida S."/>
            <person name="Jia Q."/>
            <person name="Kakita M."/>
            <person name="Kanazawa T."/>
            <person name="Kawai Y."/>
            <person name="Kawashima T."/>
            <person name="Kennedy M."/>
            <person name="Kinose K."/>
            <person name="Kinoshita T."/>
            <person name="Kohara Y."/>
            <person name="Koide E."/>
            <person name="Komatsu K."/>
            <person name="Kopischke S."/>
            <person name="Kubo M."/>
            <person name="Kyozuka J."/>
            <person name="Lagercrantz U."/>
            <person name="Lin S.S."/>
            <person name="Lindquist E."/>
            <person name="Lipzen A.M."/>
            <person name="Lu C.W."/>
            <person name="De Luna E."/>
            <person name="Martienssen R.A."/>
            <person name="Minamino N."/>
            <person name="Mizutani M."/>
            <person name="Mizutani M."/>
            <person name="Mochizuki N."/>
            <person name="Monte I."/>
            <person name="Mosher R."/>
            <person name="Nagasaki H."/>
            <person name="Nakagami H."/>
            <person name="Naramoto S."/>
            <person name="Nishitani K."/>
            <person name="Ohtani M."/>
            <person name="Okamoto T."/>
            <person name="Okumura M."/>
            <person name="Phillips J."/>
            <person name="Pollak B."/>
            <person name="Reinders A."/>
            <person name="Rovekamp M."/>
            <person name="Sano R."/>
            <person name="Sawa S."/>
            <person name="Schmid M.W."/>
            <person name="Shirakawa M."/>
            <person name="Solano R."/>
            <person name="Spunde A."/>
            <person name="Suetsugu N."/>
            <person name="Sugano S."/>
            <person name="Sugiyama A."/>
            <person name="Sun R."/>
            <person name="Suzuki Y."/>
            <person name="Takenaka M."/>
            <person name="Takezawa D."/>
            <person name="Tomogane H."/>
            <person name="Tsuzuki M."/>
            <person name="Ueda T."/>
            <person name="Umeda M."/>
            <person name="Ward J.M."/>
            <person name="Watanabe Y."/>
            <person name="Yazaki K."/>
            <person name="Yokoyama R."/>
            <person name="Yoshitake Y."/>
            <person name="Yotsui I."/>
            <person name="Zachgo S."/>
            <person name="Schmutz J."/>
        </authorList>
    </citation>
    <scope>NUCLEOTIDE SEQUENCE [LARGE SCALE GENOMIC DNA]</scope>
    <source>
        <strain evidence="11">Tak-1</strain>
    </source>
</reference>
<dbReference type="Proteomes" id="UP000244005">
    <property type="component" value="Unassembled WGS sequence"/>
</dbReference>
<evidence type="ECO:0000259" key="9">
    <source>
        <dbReference type="Pfam" id="PF25068"/>
    </source>
</evidence>
<evidence type="ECO:0008006" key="12">
    <source>
        <dbReference type="Google" id="ProtNLM"/>
    </source>
</evidence>
<dbReference type="InterPro" id="IPR011990">
    <property type="entry name" value="TPR-like_helical_dom_sf"/>
</dbReference>
<feature type="domain" description="Tetratricopeptide repeat protein 21A/21B C-terminal ARM" evidence="7">
    <location>
        <begin position="1135"/>
        <end position="1341"/>
    </location>
</feature>
<comment type="similarity">
    <text evidence="1">Belongs to the TTC21 family.</text>
</comment>
<proteinExistence type="inferred from homology"/>
<dbReference type="PANTHER" id="PTHR14699">
    <property type="entry name" value="STI2 PROTEIN-RELATED"/>
    <property type="match status" value="1"/>
</dbReference>
<keyword evidence="3 4" id="KW-0802">TPR repeat</keyword>
<dbReference type="Gramene" id="Mp2g24910.1">
    <property type="protein sequence ID" value="Mp2g24910.1.cds"/>
    <property type="gene ID" value="Mp2g24910"/>
</dbReference>
<sequence length="1346" mass="152280">MADDVQAMIFYYARIGYGQHIQNLCSKHLQKRPKDAVLIFWHAFGLILEGSYADALQELQGVSEQRDVEVVAVAAMLHAHRLCASVDNEEVEKLEQRLRVVEKCGSERALYLAATLYLYLGGTSNVKKAKELTAKILQIQPHYVPFECLSAWIGLELESERKKTSENTSQSQRLDSDCMEASLHVFDEVLGRGNCIDALIGRAYYYELKDEFAKAIDELNQVIVAYPWYLPALCEKGRLGMLLQDWDLVQETSQLILQRDPHNIEGLRLTIHVMLCIGTEAINATNVLDKLLRTIEERETCNGNLCLQVSAPLARIAGRGCPSVLRKTLALIKRAEGLLPKHAQLFMEMADQNFLVGDYKAALENYRLASQLDELSMEPMYGSVQCLLVLGEVEEAEQQLELLVEISVSMGKSASLCYVMAQLVWKKEKDYSRCRDLLAETIALQSKVTTKRKDYRFYTELNPDRLRSIANLFLVLSRYVCKGICVDRSFCLQQSVLLLELVLDIIPGHLTGYLMLAEVQIQLDEFDSAQCTLQAALGLDHTFAAAQLLLSQVQVQLKNFDTARQSLEQALSDNFMVRETVKYHVIQAHILLHYKENEEALKVLESAMFLQGMKQVSTDMYEAYYSSTDLNALGQTADSDRVLVYLLLADVHMRFGHTLEATKTIQDAMNEFMGTPEEAQVVIASAKLALQRDEVSKALAILKQVPVESIYFIKAKVTMADIYINHWHDKAMYANCYRELGEFFPSAKTFLMLGEAYMKVDDLHKGVEAYESAMRESPKDGSVAAQVGKALFTSHNYEKAIEHYTAALQTVDEGVWKLVLYYDLAESYYKLKKYGQAEALLTDMLARADIDSPHKESRKTSSLMLCLKGSLLLSKVQNLLGTSGTLAEVMSSVRNLQSRLLPKLHGQHGLIKEDAIKEQNCVAADIYYQFAKECEARRDLDKTVTLLHEALKCNPAHNQAILALARIHLSSGDISETEQKCASILRADPFNSEAGDILVRLMLNKEHYESAIIHFKQNLERDPNHYFSLAQLIRLLRCAGQSDEAQQYVLIAQKASSTSHTHAGLYYCKGLLARYLNNPHEAVQMLNRARSDPEWVKPAICLLIEIYLNIGNELVWEEVNLEGTNPSSEEGIKAAWKLLGENRLLDGQSINQLVLECYGTMATRQKADIEFALGRLTESVPKEEQKVSVLLAMATGLTLLKQTAKAKNQLRIIDRMVYKWEDGEAFERAWLMLANILMQGGKLDAAEELCRRCLKYNKDCARAWEYLGIMLEQGHCYGDAVVYFENAWKCHRESSPSVGYRLAFTYLKEKRYLEAISICHKVLKSFPNYPRTKKDILDKARLCVRP</sequence>
<dbReference type="Pfam" id="PF25058">
    <property type="entry name" value="ARM_TT21"/>
    <property type="match status" value="1"/>
</dbReference>
<dbReference type="InterPro" id="IPR056836">
    <property type="entry name" value="ARM_TT21_4th"/>
</dbReference>
<dbReference type="FunFam" id="1.25.40.10:FF:000219">
    <property type="entry name" value="Tetratricopeptide repeat domain 21B"/>
    <property type="match status" value="1"/>
</dbReference>
<dbReference type="OMA" id="NATCVRA"/>
<dbReference type="SUPFAM" id="SSF48452">
    <property type="entry name" value="TPR-like"/>
    <property type="match status" value="4"/>
</dbReference>
<dbReference type="Pfam" id="PF25062">
    <property type="entry name" value="ARM_TT21_N"/>
    <property type="match status" value="1"/>
</dbReference>
<evidence type="ECO:0000256" key="3">
    <source>
        <dbReference type="ARBA" id="ARBA00022803"/>
    </source>
</evidence>
<dbReference type="GO" id="GO:0035721">
    <property type="term" value="P:intraciliary retrograde transport"/>
    <property type="evidence" value="ECO:0000318"/>
    <property type="project" value="GO_Central"/>
</dbReference>
<evidence type="ECO:0000256" key="1">
    <source>
        <dbReference type="ARBA" id="ARBA00010935"/>
    </source>
</evidence>
<dbReference type="Gene3D" id="1.25.40.10">
    <property type="entry name" value="Tetratricopeptide repeat domain"/>
    <property type="match status" value="5"/>
</dbReference>
<keyword evidence="2" id="KW-0677">Repeat</keyword>
<feature type="domain" description="Tetratricopeptide repeat protein 21A/21B N-terminal ARM repeat" evidence="6">
    <location>
        <begin position="9"/>
        <end position="249"/>
    </location>
</feature>
<evidence type="ECO:0000313" key="10">
    <source>
        <dbReference type="EMBL" id="PTQ27858.1"/>
    </source>
</evidence>
<dbReference type="Pfam" id="PF25060">
    <property type="entry name" value="ARM_TT21_2nd"/>
    <property type="match status" value="1"/>
</dbReference>
<evidence type="ECO:0000259" key="6">
    <source>
        <dbReference type="Pfam" id="PF25062"/>
    </source>
</evidence>
<evidence type="ECO:0000313" key="11">
    <source>
        <dbReference type="Proteomes" id="UP000244005"/>
    </source>
</evidence>
<evidence type="ECO:0000259" key="7">
    <source>
        <dbReference type="Pfam" id="PF25063"/>
    </source>
</evidence>
<dbReference type="GO" id="GO:0030991">
    <property type="term" value="C:intraciliary transport particle A"/>
    <property type="evidence" value="ECO:0000318"/>
    <property type="project" value="GO_Central"/>
</dbReference>
<dbReference type="Pfam" id="PF25063">
    <property type="entry name" value="ARM_TT21_C"/>
    <property type="match status" value="1"/>
</dbReference>
<evidence type="ECO:0000256" key="2">
    <source>
        <dbReference type="ARBA" id="ARBA00022737"/>
    </source>
</evidence>
<dbReference type="OrthoDB" id="1932532at2759"/>
<dbReference type="SMART" id="SM00028">
    <property type="entry name" value="TPR"/>
    <property type="match status" value="14"/>
</dbReference>
<accession>A0A2R6W1Y5</accession>
<evidence type="ECO:0000256" key="4">
    <source>
        <dbReference type="PROSITE-ProRule" id="PRU00339"/>
    </source>
</evidence>
<dbReference type="GO" id="GO:0061512">
    <property type="term" value="P:protein localization to cilium"/>
    <property type="evidence" value="ECO:0000318"/>
    <property type="project" value="GO_Central"/>
</dbReference>
<name>A0A2R6W1Y5_MARPO</name>
<feature type="domain" description="Tetratricopeptide repeat protein 21A/21B second ARM" evidence="5">
    <location>
        <begin position="287"/>
        <end position="556"/>
    </location>
</feature>
<dbReference type="InterPro" id="IPR040364">
    <property type="entry name" value="TTC21A/TTC21B"/>
</dbReference>
<dbReference type="InterPro" id="IPR056834">
    <property type="entry name" value="ARM_TT21_C"/>
</dbReference>
<dbReference type="Pfam" id="PF25068">
    <property type="entry name" value="ARM_TT21_4th"/>
    <property type="match status" value="1"/>
</dbReference>
<organism evidence="10 11">
    <name type="scientific">Marchantia polymorpha</name>
    <name type="common">Common liverwort</name>
    <name type="synonym">Marchantia aquatica</name>
    <dbReference type="NCBI Taxonomy" id="3197"/>
    <lineage>
        <taxon>Eukaryota</taxon>
        <taxon>Viridiplantae</taxon>
        <taxon>Streptophyta</taxon>
        <taxon>Embryophyta</taxon>
        <taxon>Marchantiophyta</taxon>
        <taxon>Marchantiopsida</taxon>
        <taxon>Marchantiidae</taxon>
        <taxon>Marchantiales</taxon>
        <taxon>Marchantiaceae</taxon>
        <taxon>Marchantia</taxon>
    </lineage>
</organism>
<gene>
    <name evidence="10" type="ORF">MARPO_0181s0006</name>
</gene>
<dbReference type="InterPro" id="IPR019734">
    <property type="entry name" value="TPR_rpt"/>
</dbReference>
<dbReference type="EMBL" id="KZ772850">
    <property type="protein sequence ID" value="PTQ27858.1"/>
    <property type="molecule type" value="Genomic_DNA"/>
</dbReference>
<feature type="domain" description="Tetratricopeptide repeat protein 21A/21B fifth ARM repeats" evidence="8">
    <location>
        <begin position="997"/>
        <end position="1108"/>
    </location>
</feature>
<evidence type="ECO:0000259" key="8">
    <source>
        <dbReference type="Pfam" id="PF25064"/>
    </source>
</evidence>